<evidence type="ECO:0000313" key="2">
    <source>
        <dbReference type="Proteomes" id="UP000186817"/>
    </source>
</evidence>
<reference evidence="1 2" key="1">
    <citation type="submission" date="2016-02" db="EMBL/GenBank/DDBJ databases">
        <title>Genome analysis of coral dinoflagellate symbionts highlights evolutionary adaptations to a symbiotic lifestyle.</title>
        <authorList>
            <person name="Aranda M."/>
            <person name="Li Y."/>
            <person name="Liew Y.J."/>
            <person name="Baumgarten S."/>
            <person name="Simakov O."/>
            <person name="Wilson M."/>
            <person name="Piel J."/>
            <person name="Ashoor H."/>
            <person name="Bougouffa S."/>
            <person name="Bajic V.B."/>
            <person name="Ryu T."/>
            <person name="Ravasi T."/>
            <person name="Bayer T."/>
            <person name="Micklem G."/>
            <person name="Kim H."/>
            <person name="Bhak J."/>
            <person name="Lajeunesse T.C."/>
            <person name="Voolstra C.R."/>
        </authorList>
    </citation>
    <scope>NUCLEOTIDE SEQUENCE [LARGE SCALE GENOMIC DNA]</scope>
    <source>
        <strain evidence="1 2">CCMP2467</strain>
    </source>
</reference>
<name>A0A1Q9CMY7_SYMMI</name>
<keyword evidence="2" id="KW-1185">Reference proteome</keyword>
<sequence>MLPTTLWKSFNYGINRHYSGKSTAAQKQSRCGYAGTRAQHPYTFDLPEWNFEDYSHRRAFFKLRLPRLQLLPLRCSRAIGLDRFEDPQALVEHQYLPETGYPEAGPYAFVILLTINH</sequence>
<gene>
    <name evidence="1" type="ORF">AK812_SmicGene34855</name>
</gene>
<protein>
    <submittedName>
        <fullName evidence="1">Uncharacterized protein</fullName>
    </submittedName>
</protein>
<dbReference type="AlphaFoldDB" id="A0A1Q9CMY7"/>
<accession>A0A1Q9CMY7</accession>
<comment type="caution">
    <text evidence="1">The sequence shown here is derived from an EMBL/GenBank/DDBJ whole genome shotgun (WGS) entry which is preliminary data.</text>
</comment>
<dbReference type="EMBL" id="LSRX01001053">
    <property type="protein sequence ID" value="OLP84288.1"/>
    <property type="molecule type" value="Genomic_DNA"/>
</dbReference>
<evidence type="ECO:0000313" key="1">
    <source>
        <dbReference type="EMBL" id="OLP84288.1"/>
    </source>
</evidence>
<dbReference type="Proteomes" id="UP000186817">
    <property type="component" value="Unassembled WGS sequence"/>
</dbReference>
<organism evidence="1 2">
    <name type="scientific">Symbiodinium microadriaticum</name>
    <name type="common">Dinoflagellate</name>
    <name type="synonym">Zooxanthella microadriatica</name>
    <dbReference type="NCBI Taxonomy" id="2951"/>
    <lineage>
        <taxon>Eukaryota</taxon>
        <taxon>Sar</taxon>
        <taxon>Alveolata</taxon>
        <taxon>Dinophyceae</taxon>
        <taxon>Suessiales</taxon>
        <taxon>Symbiodiniaceae</taxon>
        <taxon>Symbiodinium</taxon>
    </lineage>
</organism>
<proteinExistence type="predicted"/>